<keyword evidence="1" id="KW-0472">Membrane</keyword>
<dbReference type="AlphaFoldDB" id="A0A0G4JUB2"/>
<keyword evidence="1" id="KW-1133">Transmembrane helix</keyword>
<feature type="transmembrane region" description="Helical" evidence="1">
    <location>
        <begin position="16"/>
        <end position="37"/>
    </location>
</feature>
<reference evidence="3" key="1">
    <citation type="submission" date="2015-01" db="EMBL/GenBank/DDBJ databases">
        <authorList>
            <person name="Paterson Steve"/>
        </authorList>
    </citation>
    <scope>NUCLEOTIDE SEQUENCE [LARGE SCALE GENOMIC DNA]</scope>
    <source>
        <strain evidence="3">OBR1</strain>
    </source>
</reference>
<keyword evidence="3" id="KW-1185">Reference proteome</keyword>
<protein>
    <submittedName>
        <fullName evidence="2">Uncharacterized protein</fullName>
    </submittedName>
</protein>
<name>A0A0G4JUB2_9GAMM</name>
<organism evidence="2 3">
    <name type="scientific">Brenneria goodwinii</name>
    <dbReference type="NCBI Taxonomy" id="1109412"/>
    <lineage>
        <taxon>Bacteria</taxon>
        <taxon>Pseudomonadati</taxon>
        <taxon>Pseudomonadota</taxon>
        <taxon>Gammaproteobacteria</taxon>
        <taxon>Enterobacterales</taxon>
        <taxon>Pectobacteriaceae</taxon>
        <taxon>Brenneria</taxon>
    </lineage>
</organism>
<gene>
    <name evidence="2" type="ORF">BN1221_01954</name>
</gene>
<dbReference type="EMBL" id="CGIG01000001">
    <property type="protein sequence ID" value="CPR16216.1"/>
    <property type="molecule type" value="Genomic_DNA"/>
</dbReference>
<dbReference type="Proteomes" id="UP000044377">
    <property type="component" value="Unassembled WGS sequence"/>
</dbReference>
<evidence type="ECO:0000256" key="1">
    <source>
        <dbReference type="SAM" id="Phobius"/>
    </source>
</evidence>
<accession>A0A0G4JUB2</accession>
<evidence type="ECO:0000313" key="2">
    <source>
        <dbReference type="EMBL" id="CPR16216.1"/>
    </source>
</evidence>
<keyword evidence="1" id="KW-0812">Transmembrane</keyword>
<dbReference type="STRING" id="1109412.BN1221_01954"/>
<proteinExistence type="predicted"/>
<evidence type="ECO:0000313" key="3">
    <source>
        <dbReference type="Proteomes" id="UP000044377"/>
    </source>
</evidence>
<feature type="transmembrane region" description="Helical" evidence="1">
    <location>
        <begin position="43"/>
        <end position="60"/>
    </location>
</feature>
<sequence length="81" mass="9700">MFYHQALQFYRQASRVIIYFRGVSCSAIAALRLLRLFKVENKIILHCALSIIVTFLRYLLRGHILVQWCAFLVHLNKWLYK</sequence>